<protein>
    <submittedName>
        <fullName evidence="1">Uncharacterized protein</fullName>
    </submittedName>
</protein>
<proteinExistence type="predicted"/>
<dbReference type="EMBL" id="GGEC01073767">
    <property type="protein sequence ID" value="MBX54251.1"/>
    <property type="molecule type" value="Transcribed_RNA"/>
</dbReference>
<evidence type="ECO:0000313" key="1">
    <source>
        <dbReference type="EMBL" id="MBX54251.1"/>
    </source>
</evidence>
<sequence>MLLHPSLQHQCQWLVLLLSCSLPLFISGHEPST</sequence>
<organism evidence="1">
    <name type="scientific">Rhizophora mucronata</name>
    <name type="common">Asiatic mangrove</name>
    <dbReference type="NCBI Taxonomy" id="61149"/>
    <lineage>
        <taxon>Eukaryota</taxon>
        <taxon>Viridiplantae</taxon>
        <taxon>Streptophyta</taxon>
        <taxon>Embryophyta</taxon>
        <taxon>Tracheophyta</taxon>
        <taxon>Spermatophyta</taxon>
        <taxon>Magnoliopsida</taxon>
        <taxon>eudicotyledons</taxon>
        <taxon>Gunneridae</taxon>
        <taxon>Pentapetalae</taxon>
        <taxon>rosids</taxon>
        <taxon>fabids</taxon>
        <taxon>Malpighiales</taxon>
        <taxon>Rhizophoraceae</taxon>
        <taxon>Rhizophora</taxon>
    </lineage>
</organism>
<reference evidence="1" key="1">
    <citation type="submission" date="2018-02" db="EMBL/GenBank/DDBJ databases">
        <title>Rhizophora mucronata_Transcriptome.</title>
        <authorList>
            <person name="Meera S.P."/>
            <person name="Sreeshan A."/>
            <person name="Augustine A."/>
        </authorList>
    </citation>
    <scope>NUCLEOTIDE SEQUENCE</scope>
    <source>
        <tissue evidence="1">Leaf</tissue>
    </source>
</reference>
<dbReference type="AlphaFoldDB" id="A0A2P2PHZ5"/>
<name>A0A2P2PHZ5_RHIMU</name>
<accession>A0A2P2PHZ5</accession>